<comment type="subcellular location">
    <subcellularLocation>
        <location evidence="1">Membrane</location>
        <topology evidence="1">Multi-pass membrane protein</topology>
    </subcellularLocation>
</comment>
<dbReference type="PANTHER" id="PTHR31123:SF1">
    <property type="entry name" value="ACCUMULATION OF DYADS PROTEIN 2-RELATED"/>
    <property type="match status" value="1"/>
</dbReference>
<reference evidence="7" key="1">
    <citation type="submission" date="2015-07" db="EMBL/GenBank/DDBJ databases">
        <title>Transcriptome Assembly of Anthurium amnicola.</title>
        <authorList>
            <person name="Suzuki J."/>
        </authorList>
    </citation>
    <scope>NUCLEOTIDE SEQUENCE</scope>
</reference>
<dbReference type="Pfam" id="PF01184">
    <property type="entry name" value="Gpr1_Fun34_YaaH"/>
    <property type="match status" value="1"/>
</dbReference>
<dbReference type="AlphaFoldDB" id="A0A1D1ZCG7"/>
<proteinExistence type="inferred from homology"/>
<dbReference type="EMBL" id="GDJX01003369">
    <property type="protein sequence ID" value="JAT64567.1"/>
    <property type="molecule type" value="Transcribed_RNA"/>
</dbReference>
<dbReference type="GO" id="GO:0015123">
    <property type="term" value="F:acetate transmembrane transporter activity"/>
    <property type="evidence" value="ECO:0007669"/>
    <property type="project" value="TreeGrafter"/>
</dbReference>
<evidence type="ECO:0000256" key="3">
    <source>
        <dbReference type="ARBA" id="ARBA00022692"/>
    </source>
</evidence>
<protein>
    <submittedName>
        <fullName evidence="7">Glyoxylate pathway regulator</fullName>
    </submittedName>
</protein>
<evidence type="ECO:0000256" key="1">
    <source>
        <dbReference type="ARBA" id="ARBA00004141"/>
    </source>
</evidence>
<dbReference type="PANTHER" id="PTHR31123">
    <property type="entry name" value="ACCUMULATION OF DYADS PROTEIN 2-RELATED"/>
    <property type="match status" value="1"/>
</dbReference>
<evidence type="ECO:0000256" key="6">
    <source>
        <dbReference type="SAM" id="Phobius"/>
    </source>
</evidence>
<gene>
    <name evidence="7" type="primary">GPR1_1</name>
    <name evidence="7" type="ORF">g.132063</name>
</gene>
<feature type="non-terminal residue" evidence="7">
    <location>
        <position position="112"/>
    </location>
</feature>
<dbReference type="InterPro" id="IPR051633">
    <property type="entry name" value="AceTr"/>
</dbReference>
<evidence type="ECO:0000256" key="2">
    <source>
        <dbReference type="ARBA" id="ARBA00005587"/>
    </source>
</evidence>
<dbReference type="GO" id="GO:0005886">
    <property type="term" value="C:plasma membrane"/>
    <property type="evidence" value="ECO:0007669"/>
    <property type="project" value="TreeGrafter"/>
</dbReference>
<keyword evidence="4 6" id="KW-1133">Transmembrane helix</keyword>
<evidence type="ECO:0000256" key="5">
    <source>
        <dbReference type="ARBA" id="ARBA00023136"/>
    </source>
</evidence>
<dbReference type="NCBIfam" id="NF038013">
    <property type="entry name" value="AceTr_1"/>
    <property type="match status" value="1"/>
</dbReference>
<name>A0A1D1ZCG7_9ARAE</name>
<sequence>MATIEENKEVIPKVGNPGPLGFCAFGLSLFVLSFNIIGSPYLPLPHIVMGLALSYGGLIQILVGMWLFKIGDTIGATVFTSYGALWLADAANFFLKLTDIHVPDDPFAADHA</sequence>
<evidence type="ECO:0000313" key="7">
    <source>
        <dbReference type="EMBL" id="JAT64567.1"/>
    </source>
</evidence>
<evidence type="ECO:0000256" key="4">
    <source>
        <dbReference type="ARBA" id="ARBA00022989"/>
    </source>
</evidence>
<keyword evidence="5 6" id="KW-0472">Membrane</keyword>
<dbReference type="InterPro" id="IPR000791">
    <property type="entry name" value="Gpr1/Fun34/SatP-like"/>
</dbReference>
<keyword evidence="3 6" id="KW-0812">Transmembrane</keyword>
<comment type="similarity">
    <text evidence="2">Belongs to the acetate uptake transporter (AceTr) (TC 2.A.96) family.</text>
</comment>
<feature type="transmembrane region" description="Helical" evidence="6">
    <location>
        <begin position="20"/>
        <end position="41"/>
    </location>
</feature>
<feature type="transmembrane region" description="Helical" evidence="6">
    <location>
        <begin position="47"/>
        <end position="68"/>
    </location>
</feature>
<accession>A0A1D1ZCG7</accession>
<organism evidence="7">
    <name type="scientific">Anthurium amnicola</name>
    <dbReference type="NCBI Taxonomy" id="1678845"/>
    <lineage>
        <taxon>Eukaryota</taxon>
        <taxon>Viridiplantae</taxon>
        <taxon>Streptophyta</taxon>
        <taxon>Embryophyta</taxon>
        <taxon>Tracheophyta</taxon>
        <taxon>Spermatophyta</taxon>
        <taxon>Magnoliopsida</taxon>
        <taxon>Liliopsida</taxon>
        <taxon>Araceae</taxon>
        <taxon>Pothoideae</taxon>
        <taxon>Potheae</taxon>
        <taxon>Anthurium</taxon>
    </lineage>
</organism>